<feature type="transmembrane region" description="Helical" evidence="3">
    <location>
        <begin position="626"/>
        <end position="651"/>
    </location>
</feature>
<proteinExistence type="inferred from homology"/>
<feature type="region of interest" description="Disordered" evidence="2">
    <location>
        <begin position="61"/>
        <end position="124"/>
    </location>
</feature>
<dbReference type="InterPro" id="IPR051361">
    <property type="entry name" value="ThrE/Ser_Exporter"/>
</dbReference>
<dbReference type="AlphaFoldDB" id="A0A388L5C8"/>
<dbReference type="OrthoDB" id="2017253at2759"/>
<name>A0A388L5C8_CHABU</name>
<comment type="caution">
    <text evidence="5">The sequence shown here is derived from an EMBL/GenBank/DDBJ whole genome shotgun (WGS) entry which is preliminary data.</text>
</comment>
<dbReference type="InterPro" id="IPR010619">
    <property type="entry name" value="ThrE-like_N"/>
</dbReference>
<accession>A0A388L5C8</accession>
<dbReference type="Gramene" id="GBG77511">
    <property type="protein sequence ID" value="GBG77511"/>
    <property type="gene ID" value="CBR_g23956"/>
</dbReference>
<dbReference type="STRING" id="69332.A0A388L5C8"/>
<dbReference type="Pfam" id="PF06738">
    <property type="entry name" value="ThrE"/>
    <property type="match status" value="1"/>
</dbReference>
<feature type="transmembrane region" description="Helical" evidence="3">
    <location>
        <begin position="506"/>
        <end position="525"/>
    </location>
</feature>
<keyword evidence="3" id="KW-0472">Membrane</keyword>
<evidence type="ECO:0000256" key="2">
    <source>
        <dbReference type="SAM" id="MobiDB-lite"/>
    </source>
</evidence>
<feature type="compositionally biased region" description="Polar residues" evidence="2">
    <location>
        <begin position="94"/>
        <end position="103"/>
    </location>
</feature>
<dbReference type="Proteomes" id="UP000265515">
    <property type="component" value="Unassembled WGS sequence"/>
</dbReference>
<dbReference type="GO" id="GO:0022857">
    <property type="term" value="F:transmembrane transporter activity"/>
    <property type="evidence" value="ECO:0007669"/>
    <property type="project" value="InterPro"/>
</dbReference>
<organism evidence="5 6">
    <name type="scientific">Chara braunii</name>
    <name type="common">Braun's stonewort</name>
    <dbReference type="NCBI Taxonomy" id="69332"/>
    <lineage>
        <taxon>Eukaryota</taxon>
        <taxon>Viridiplantae</taxon>
        <taxon>Streptophyta</taxon>
        <taxon>Charophyceae</taxon>
        <taxon>Charales</taxon>
        <taxon>Characeae</taxon>
        <taxon>Chara</taxon>
    </lineage>
</organism>
<dbReference type="GO" id="GO:0016020">
    <property type="term" value="C:membrane"/>
    <property type="evidence" value="ECO:0007669"/>
    <property type="project" value="UniProtKB-SubCell"/>
</dbReference>
<keyword evidence="6" id="KW-1185">Reference proteome</keyword>
<evidence type="ECO:0000256" key="3">
    <source>
        <dbReference type="SAM" id="Phobius"/>
    </source>
</evidence>
<evidence type="ECO:0000313" key="6">
    <source>
        <dbReference type="Proteomes" id="UP000265515"/>
    </source>
</evidence>
<feature type="transmembrane region" description="Helical" evidence="3">
    <location>
        <begin position="590"/>
        <end position="614"/>
    </location>
</feature>
<sequence length="842" mass="90650">MPLAIKSMALHGTSINPLSAEPEEYEQWDPNHLPNGNHVTRHCAAEDTWMRVSLLQGLRVPEHESPLTSSSFARPGGDDLTTFPPPTSHELEGQPQTGSVNKGSPSSSPPRSRHGVGGFWHSGDSPSVSPWSRARLSFNGQDRVVQNRNWTSFPRRRRSEPLWPVWEEEDIGKRRGVFADPGVCSLNFHGLRDAEEHRRRSSTASSATPICVPIGIASSGAAVGRMMNPFSVQEEANASYGIAPSSGAAVRRAVNPFAFQEETNEPAQLEFSAANGSGLGQPCWYPMGGVSAQQAPCALPYGNQQQHCWSPTTFAMTIAPRLSWTGNRDGASANTPGVRDSRASRSRGLPTPQRGRRASSIGLSHHDLTPVQVVSVGSPARSGPVQAVLASSVSHEEEFLLLLLRALCAYGAPTLRMEHNLQCISQHLGVDSCFVVSPNLAWVSFGTTASHPQLRLFLIPLQQGLELSKLEDLNCLCNELFQSKIALQQAAEQLQKIVATSPTHPALANVMEILCYAVYGWTVCLTGFNGTWIESGFSFFTGLVCGILCYLASAFAVPYTNLQDFVSAMAVSCIAKVFQLRLAPGICLDMVVVTLSGIIVLVPGQGITLAVMELASKNIMSGTMRLFHAILEVIFLGFGAIIGIQMATWIAELLFAPSLHSSGSRLTSISSSASPAGPPQSSLRTTCLYPRVPLSLHWTLAILPIQSITLSICLKAKPSQWIPMMLVTLIAYGITSVQSPHLGMEACVTISALAVTLSSNFYSRITHRLGIAPLLAGLFLLFPGSVGVRGTLSFLLDNDVLSAANFAFRMMLIAVAITVGVFIGSMILFPVAKSSQRFLIVM</sequence>
<protein>
    <recommendedName>
        <fullName evidence="4">Threonine/serine exporter-like N-terminal domain-containing protein</fullName>
    </recommendedName>
</protein>
<evidence type="ECO:0000259" key="4">
    <source>
        <dbReference type="Pfam" id="PF06738"/>
    </source>
</evidence>
<feature type="transmembrane region" description="Helical" evidence="3">
    <location>
        <begin position="769"/>
        <end position="786"/>
    </location>
</feature>
<reference evidence="5 6" key="1">
    <citation type="journal article" date="2018" name="Cell">
        <title>The Chara Genome: Secondary Complexity and Implications for Plant Terrestrialization.</title>
        <authorList>
            <person name="Nishiyama T."/>
            <person name="Sakayama H."/>
            <person name="Vries J.D."/>
            <person name="Buschmann H."/>
            <person name="Saint-Marcoux D."/>
            <person name="Ullrich K.K."/>
            <person name="Haas F.B."/>
            <person name="Vanderstraeten L."/>
            <person name="Becker D."/>
            <person name="Lang D."/>
            <person name="Vosolsobe S."/>
            <person name="Rombauts S."/>
            <person name="Wilhelmsson P.K.I."/>
            <person name="Janitza P."/>
            <person name="Kern R."/>
            <person name="Heyl A."/>
            <person name="Rumpler F."/>
            <person name="Villalobos L.I.A.C."/>
            <person name="Clay J.M."/>
            <person name="Skokan R."/>
            <person name="Toyoda A."/>
            <person name="Suzuki Y."/>
            <person name="Kagoshima H."/>
            <person name="Schijlen E."/>
            <person name="Tajeshwar N."/>
            <person name="Catarino B."/>
            <person name="Hetherington A.J."/>
            <person name="Saltykova A."/>
            <person name="Bonnot C."/>
            <person name="Breuninger H."/>
            <person name="Symeonidi A."/>
            <person name="Radhakrishnan G.V."/>
            <person name="Van Nieuwerburgh F."/>
            <person name="Deforce D."/>
            <person name="Chang C."/>
            <person name="Karol K.G."/>
            <person name="Hedrich R."/>
            <person name="Ulvskov P."/>
            <person name="Glockner G."/>
            <person name="Delwiche C.F."/>
            <person name="Petrasek J."/>
            <person name="Van de Peer Y."/>
            <person name="Friml J."/>
            <person name="Beilby M."/>
            <person name="Dolan L."/>
            <person name="Kohara Y."/>
            <person name="Sugano S."/>
            <person name="Fujiyama A."/>
            <person name="Delaux P.-M."/>
            <person name="Quint M."/>
            <person name="TheiBen G."/>
            <person name="Hagemann M."/>
            <person name="Harholt J."/>
            <person name="Dunand C."/>
            <person name="Zachgo S."/>
            <person name="Langdale J."/>
            <person name="Maumus F."/>
            <person name="Straeten D.V.D."/>
            <person name="Gould S.B."/>
            <person name="Rensing S.A."/>
        </authorList>
    </citation>
    <scope>NUCLEOTIDE SEQUENCE [LARGE SCALE GENOMIC DNA]</scope>
    <source>
        <strain evidence="5 6">S276</strain>
    </source>
</reference>
<feature type="transmembrane region" description="Helical" evidence="3">
    <location>
        <begin position="806"/>
        <end position="832"/>
    </location>
</feature>
<evidence type="ECO:0000256" key="1">
    <source>
        <dbReference type="ARBA" id="ARBA00034125"/>
    </source>
</evidence>
<comment type="similarity">
    <text evidence="1">Belongs to the ThrE exporter (TC 2.A.79) family.</text>
</comment>
<dbReference type="PANTHER" id="PTHR31082">
    <property type="entry name" value="PHEROMONE-REGULATED MEMBRANE PROTEIN 10"/>
    <property type="match status" value="1"/>
</dbReference>
<gene>
    <name evidence="5" type="ORF">CBR_g23956</name>
</gene>
<dbReference type="PANTHER" id="PTHR31082:SF4">
    <property type="entry name" value="PHEROMONE-REGULATED MEMBRANE PROTEIN 10"/>
    <property type="match status" value="1"/>
</dbReference>
<keyword evidence="3" id="KW-1133">Transmembrane helix</keyword>
<feature type="domain" description="Threonine/serine exporter-like N-terminal" evidence="4">
    <location>
        <begin position="399"/>
        <end position="646"/>
    </location>
</feature>
<keyword evidence="3" id="KW-0812">Transmembrane</keyword>
<dbReference type="EMBL" id="BFEA01000269">
    <property type="protein sequence ID" value="GBG77511.1"/>
    <property type="molecule type" value="Genomic_DNA"/>
</dbReference>
<feature type="transmembrane region" description="Helical" evidence="3">
    <location>
        <begin position="743"/>
        <end position="762"/>
    </location>
</feature>
<feature type="transmembrane region" description="Helical" evidence="3">
    <location>
        <begin position="537"/>
        <end position="559"/>
    </location>
</feature>
<feature type="region of interest" description="Disordered" evidence="2">
    <location>
        <begin position="325"/>
        <end position="360"/>
    </location>
</feature>
<evidence type="ECO:0000313" key="5">
    <source>
        <dbReference type="EMBL" id="GBG77511.1"/>
    </source>
</evidence>